<dbReference type="EMBL" id="JAEDXU010000008">
    <property type="protein sequence ID" value="MBP1047557.1"/>
    <property type="molecule type" value="Genomic_DNA"/>
</dbReference>
<dbReference type="RefSeq" id="WP_209558336.1">
    <property type="nucleotide sequence ID" value="NZ_JAEDXU010000008.1"/>
</dbReference>
<proteinExistence type="predicted"/>
<feature type="transmembrane region" description="Helical" evidence="1">
    <location>
        <begin position="129"/>
        <end position="148"/>
    </location>
</feature>
<evidence type="ECO:0000256" key="1">
    <source>
        <dbReference type="SAM" id="Phobius"/>
    </source>
</evidence>
<protein>
    <recommendedName>
        <fullName evidence="4">TFIIB-type zinc ribbon-containing protein</fullName>
    </recommendedName>
</protein>
<evidence type="ECO:0000313" key="2">
    <source>
        <dbReference type="EMBL" id="MBP1047557.1"/>
    </source>
</evidence>
<organism evidence="2 3">
    <name type="scientific">Enterococcus larvae</name>
    <dbReference type="NCBI Taxonomy" id="2794352"/>
    <lineage>
        <taxon>Bacteria</taxon>
        <taxon>Bacillati</taxon>
        <taxon>Bacillota</taxon>
        <taxon>Bacilli</taxon>
        <taxon>Lactobacillales</taxon>
        <taxon>Enterococcaceae</taxon>
        <taxon>Enterococcus</taxon>
    </lineage>
</organism>
<keyword evidence="3" id="KW-1185">Reference proteome</keyword>
<sequence length="149" mass="16724">MKNMSCTACGSTELTKKDNHYVCSYCNSSYLEETTAKVPPTKTIVKNIFINKTEPTPKQQEVKKVSFFKKIFGLPFFLIGSLLLILGLAFLKEGILFEAAFFGWPGLILTNLSYTTITGKQILLTKKFNGWQLFLITILLIVLAIVMIS</sequence>
<evidence type="ECO:0000313" key="3">
    <source>
        <dbReference type="Proteomes" id="UP000673375"/>
    </source>
</evidence>
<gene>
    <name evidence="2" type="ORF">I6N96_14820</name>
</gene>
<keyword evidence="1" id="KW-0472">Membrane</keyword>
<comment type="caution">
    <text evidence="2">The sequence shown here is derived from an EMBL/GenBank/DDBJ whole genome shotgun (WGS) entry which is preliminary data.</text>
</comment>
<keyword evidence="1" id="KW-1133">Transmembrane helix</keyword>
<reference evidence="2 3" key="1">
    <citation type="submission" date="2020-12" db="EMBL/GenBank/DDBJ databases">
        <title>Vagococcus allomyrinae sp. nov. and Enterococcus lavae sp. nov., isolated from the larvae of Allomyrina dichotoma.</title>
        <authorList>
            <person name="Lee S.D."/>
        </authorList>
    </citation>
    <scope>NUCLEOTIDE SEQUENCE [LARGE SCALE GENOMIC DNA]</scope>
    <source>
        <strain evidence="2 3">BWM-S5</strain>
    </source>
</reference>
<feature type="transmembrane region" description="Helical" evidence="1">
    <location>
        <begin position="71"/>
        <end position="91"/>
    </location>
</feature>
<feature type="transmembrane region" description="Helical" evidence="1">
    <location>
        <begin position="97"/>
        <end position="117"/>
    </location>
</feature>
<keyword evidence="1" id="KW-0812">Transmembrane</keyword>
<evidence type="ECO:0008006" key="4">
    <source>
        <dbReference type="Google" id="ProtNLM"/>
    </source>
</evidence>
<name>A0ABS4CNJ5_9ENTE</name>
<dbReference type="Proteomes" id="UP000673375">
    <property type="component" value="Unassembled WGS sequence"/>
</dbReference>
<accession>A0ABS4CNJ5</accession>